<keyword evidence="2" id="KW-0865">Zymogen</keyword>
<keyword evidence="5" id="KW-0732">Signal</keyword>
<keyword evidence="3" id="KW-0325">Glycoprotein</keyword>
<comment type="similarity">
    <text evidence="1">Belongs to the peptidase C1 family.</text>
</comment>
<dbReference type="InterPro" id="IPR038765">
    <property type="entry name" value="Papain-like_cys_pep_sf"/>
</dbReference>
<dbReference type="InterPro" id="IPR000668">
    <property type="entry name" value="Peptidase_C1A_C"/>
</dbReference>
<feature type="signal peptide" evidence="5">
    <location>
        <begin position="1"/>
        <end position="22"/>
    </location>
</feature>
<evidence type="ECO:0000256" key="3">
    <source>
        <dbReference type="ARBA" id="ARBA00023180"/>
    </source>
</evidence>
<feature type="domain" description="Peptidase C1A papain C-terminal" evidence="6">
    <location>
        <begin position="540"/>
        <end position="874"/>
    </location>
</feature>
<organism evidence="7 8">
    <name type="scientific">Plasmodium ovale wallikeri</name>
    <dbReference type="NCBI Taxonomy" id="864142"/>
    <lineage>
        <taxon>Eukaryota</taxon>
        <taxon>Sar</taxon>
        <taxon>Alveolata</taxon>
        <taxon>Apicomplexa</taxon>
        <taxon>Aconoidasida</taxon>
        <taxon>Haemosporida</taxon>
        <taxon>Plasmodiidae</taxon>
        <taxon>Plasmodium</taxon>
        <taxon>Plasmodium (Plasmodium)</taxon>
    </lineage>
</organism>
<name>A0A1A8YJT9_PLAOA</name>
<dbReference type="InterPro" id="IPR013128">
    <property type="entry name" value="Peptidase_C1A"/>
</dbReference>
<feature type="compositionally biased region" description="Low complexity" evidence="4">
    <location>
        <begin position="50"/>
        <end position="70"/>
    </location>
</feature>
<dbReference type="GO" id="GO:0008234">
    <property type="term" value="F:cysteine-type peptidase activity"/>
    <property type="evidence" value="ECO:0007669"/>
    <property type="project" value="InterPro"/>
</dbReference>
<evidence type="ECO:0000256" key="2">
    <source>
        <dbReference type="ARBA" id="ARBA00023145"/>
    </source>
</evidence>
<accession>A0A1A8YJT9</accession>
<evidence type="ECO:0000313" key="7">
    <source>
        <dbReference type="EMBL" id="SBT31790.1"/>
    </source>
</evidence>
<feature type="chain" id="PRO_5008382049" evidence="5">
    <location>
        <begin position="23"/>
        <end position="1112"/>
    </location>
</feature>
<dbReference type="AlphaFoldDB" id="A0A1A8YJT9"/>
<proteinExistence type="inferred from homology"/>
<dbReference type="Proteomes" id="UP000078555">
    <property type="component" value="Unassembled WGS sequence"/>
</dbReference>
<evidence type="ECO:0000256" key="1">
    <source>
        <dbReference type="ARBA" id="ARBA00008455"/>
    </source>
</evidence>
<dbReference type="Gene3D" id="3.90.70.10">
    <property type="entry name" value="Cysteine proteinases"/>
    <property type="match status" value="2"/>
</dbReference>
<reference evidence="8" key="1">
    <citation type="submission" date="2016-05" db="EMBL/GenBank/DDBJ databases">
        <authorList>
            <person name="Naeem Raeece"/>
        </authorList>
    </citation>
    <scope>NUCLEOTIDE SEQUENCE [LARGE SCALE GENOMIC DNA]</scope>
</reference>
<feature type="compositionally biased region" description="Gly residues" evidence="4">
    <location>
        <begin position="962"/>
        <end position="972"/>
    </location>
</feature>
<evidence type="ECO:0000259" key="6">
    <source>
        <dbReference type="SMART" id="SM00645"/>
    </source>
</evidence>
<dbReference type="Pfam" id="PF00112">
    <property type="entry name" value="Peptidase_C1"/>
    <property type="match status" value="2"/>
</dbReference>
<dbReference type="SMART" id="SM00645">
    <property type="entry name" value="Pept_C1"/>
    <property type="match status" value="1"/>
</dbReference>
<keyword evidence="8" id="KW-1185">Reference proteome</keyword>
<dbReference type="EMBL" id="FLRD01000024">
    <property type="protein sequence ID" value="SBT31790.1"/>
    <property type="molecule type" value="Genomic_DNA"/>
</dbReference>
<dbReference type="GO" id="GO:0006508">
    <property type="term" value="P:proteolysis"/>
    <property type="evidence" value="ECO:0007669"/>
    <property type="project" value="InterPro"/>
</dbReference>
<evidence type="ECO:0000313" key="8">
    <source>
        <dbReference type="Proteomes" id="UP000078555"/>
    </source>
</evidence>
<feature type="compositionally biased region" description="Polar residues" evidence="4">
    <location>
        <begin position="945"/>
        <end position="960"/>
    </location>
</feature>
<sequence>MKSHVSIFVTLYGIFSIHVTHCTGGGTHWPPDNIHRSKPGHGNKTGDNAIPPSSGNLSTSSSGSTGPILPECTGESKGEDAKGGACSNGDPIEDLTLDRIEVVSLGEDGENAEDVEEGQNNEEKTENYTEKIIHSGSHSNVSHIRERTTDEPNIIEIKSALLRDYNGVKVTGPCKAIFQMFLVPHITVNVETNKNSITLGPKLVQAHKKERVTNDGVNVYTEHVGKGLMFEKEEKKLLNKCADGKSFKFVLFIDGNKLTVKWKVYDATETENSNKQVDVRTYLMKSVDRPFTSIQIHSASINTSTFLLENQCDAIASNCFMSGNVDIEKCYHCTLLLENTDTSNVCFNYVSPEVKERFKEIKINAQEEEDPLEVELKQSIETILEEISKQKVANNRTENLNYNLSDFLKREIVKYCQMLKEADTTGVFEYVQMGNETEIFYNLTNLLKRHEDEMDFLLQRKMRNAAICMKNADEWVTRKMGLILPQLPKNNMEYTNGTYYSEDKERETHEGNYDDTVDLETVANSDMASSHFVEKMFCNEEYCDRWKDKNGCFSKIGAPDQGNCATSWIFASKMHLETIKCMKGYDHVASSALYVANCSEKDAKEKCTVGSNPLEFLHIVDGKQFLPAEANLQYSYAKVSDDCPKPKSNWVNLWTGIKLLDYVPTPNSDHVASSALYVANCSEKDAKEKCTVGSNPLEFLHIVDGKQFLPAEANLQYSYAKVSDDCPKPKSNWVNLWTGIKLLDYVPTPNSVGTKGYTAYESAKFKGNMDSFIKKVKSEIKNKGSVIAYVNAEDVMGFDFNGKKVHNLCGDGVPNHAVNIVGYSNYINADGEKKSYWIVKNSWGKYWGDEGNFKVDMYTPAECKNNFIHTAAVFNLDLPIVEKSVKAEAELYNYYLKSSPDFYSNLYYKNYSKAKNGVASNGSVTAQSDTVHGQADNALESSAITLSRPTSSSEQPSQGSLAGVGTGVGPAAGPGPAQENTPGAAEIAGNPQGVVSLDRNVANLPSGSHTRGLPPNSDGATTASNAEVVHILKHIKNAKRKVNIVKYKNAECISADHDCSRSYALKMENHEKCVQICEDKLSDCLKDASPSMSLGFCLSKFDEKKECFFCYV</sequence>
<protein>
    <submittedName>
        <fullName evidence="7">Serine-repeat antigen</fullName>
    </submittedName>
</protein>
<dbReference type="SUPFAM" id="SSF54001">
    <property type="entry name" value="Cysteine proteinases"/>
    <property type="match status" value="2"/>
</dbReference>
<dbReference type="PANTHER" id="PTHR12411">
    <property type="entry name" value="CYSTEINE PROTEASE FAMILY C1-RELATED"/>
    <property type="match status" value="1"/>
</dbReference>
<gene>
    <name evidence="7" type="ORF">POVWA1_008890</name>
</gene>
<evidence type="ECO:0000256" key="5">
    <source>
        <dbReference type="SAM" id="SignalP"/>
    </source>
</evidence>
<feature type="region of interest" description="Disordered" evidence="4">
    <location>
        <begin position="945"/>
        <end position="1021"/>
    </location>
</feature>
<feature type="region of interest" description="Disordered" evidence="4">
    <location>
        <begin position="30"/>
        <end position="90"/>
    </location>
</feature>
<evidence type="ECO:0000256" key="4">
    <source>
        <dbReference type="SAM" id="MobiDB-lite"/>
    </source>
</evidence>
<dbReference type="CDD" id="cd02619">
    <property type="entry name" value="Peptidase_C1"/>
    <property type="match status" value="1"/>
</dbReference>